<feature type="domain" description="UPF0261" evidence="2">
    <location>
        <begin position="197"/>
        <end position="412"/>
    </location>
</feature>
<dbReference type="EMBL" id="MLJW01000143">
    <property type="protein sequence ID" value="OIQ96756.1"/>
    <property type="molecule type" value="Genomic_DNA"/>
</dbReference>
<dbReference type="PIRSF" id="PIRSF033271">
    <property type="entry name" value="UCP033271"/>
    <property type="match status" value="1"/>
</dbReference>
<dbReference type="Pfam" id="PF06792">
    <property type="entry name" value="UPF0261"/>
    <property type="match status" value="1"/>
</dbReference>
<dbReference type="AlphaFoldDB" id="A0A1J5RXG2"/>
<dbReference type="InterPro" id="IPR056778">
    <property type="entry name" value="UPF0261_C"/>
</dbReference>
<comment type="caution">
    <text evidence="3">The sequence shown here is derived from an EMBL/GenBank/DDBJ whole genome shotgun (WGS) entry which is preliminary data.</text>
</comment>
<dbReference type="Gene3D" id="3.40.50.12020">
    <property type="entry name" value="Uncharacterised protein family UPF0261, NN domain"/>
    <property type="match status" value="1"/>
</dbReference>
<dbReference type="InterPro" id="IPR051353">
    <property type="entry name" value="Tobamovirus_resist_UPF0261"/>
</dbReference>
<gene>
    <name evidence="3" type="ORF">GALL_212170</name>
</gene>
<protein>
    <submittedName>
        <fullName evidence="3">Uncharacterized protein</fullName>
    </submittedName>
</protein>
<name>A0A1J5RXG2_9ZZZZ</name>
<dbReference type="InterPro" id="IPR008322">
    <property type="entry name" value="UPF0261"/>
</dbReference>
<evidence type="ECO:0000313" key="3">
    <source>
        <dbReference type="EMBL" id="OIQ96756.1"/>
    </source>
</evidence>
<evidence type="ECO:0000259" key="2">
    <source>
        <dbReference type="Pfam" id="PF23189"/>
    </source>
</evidence>
<dbReference type="Gene3D" id="3.40.50.12030">
    <property type="entry name" value="Uncharacterised protein family UPF0261, NC domain"/>
    <property type="match status" value="1"/>
</dbReference>
<organism evidence="3">
    <name type="scientific">mine drainage metagenome</name>
    <dbReference type="NCBI Taxonomy" id="410659"/>
    <lineage>
        <taxon>unclassified sequences</taxon>
        <taxon>metagenomes</taxon>
        <taxon>ecological metagenomes</taxon>
    </lineage>
</organism>
<dbReference type="NCBIfam" id="NF002676">
    <property type="entry name" value="PRK02399.1-4"/>
    <property type="match status" value="1"/>
</dbReference>
<evidence type="ECO:0000259" key="1">
    <source>
        <dbReference type="Pfam" id="PF06792"/>
    </source>
</evidence>
<dbReference type="NCBIfam" id="NF002674">
    <property type="entry name" value="PRK02399.1-2"/>
    <property type="match status" value="1"/>
</dbReference>
<dbReference type="InterPro" id="IPR044122">
    <property type="entry name" value="UPF0261_N"/>
</dbReference>
<sequence length="422" mass="45952">MEDLCNMSKKTIVIVCNLDTRGEDILFVKDLIAGRGHEPILLDFSMEEKPPFAGDITTEEVATRGGLAIEVVREKYRCDRDTATNNQIAGASAIVEDLLRAGRLHGIIGIGGGTSSLVATSIMKRLPFGLPKLMASPMAAHPAYIDKYVGTHDITMHHTVLDVVKMNPLLKAQIINAVGAICGMVEMTQGTEIKFDKPCVAISSFGFGEMAVQTALAMLEEAGFTPVVCHAQGKGDRAMEEMIRSGVFHGVLDICTGGIIEHLFKGNRDPGPERLTAAADTGIPMVLAPCGLDILSYGGRADMLEQTRERPQYVQDALRVQVRTTAEELRRAAELIAERLNRAQGPWTFLIPLEGWSSLDKAGRIIYDPVADAAFVQRLKEKLDDPGRVKEVPLHLYTPEFARVAVDEFARLYRGAKAQAAA</sequence>
<dbReference type="PANTHER" id="PTHR31862">
    <property type="entry name" value="UPF0261 DOMAIN PROTEIN (AFU_ORTHOLOGUE AFUA_1G10120)"/>
    <property type="match status" value="1"/>
</dbReference>
<accession>A0A1J5RXG2</accession>
<dbReference type="CDD" id="cd15488">
    <property type="entry name" value="Tm-1-like"/>
    <property type="match status" value="1"/>
</dbReference>
<feature type="domain" description="UPF0261" evidence="1">
    <location>
        <begin position="10"/>
        <end position="189"/>
    </location>
</feature>
<dbReference type="Pfam" id="PF23189">
    <property type="entry name" value="UPF0261_C"/>
    <property type="match status" value="1"/>
</dbReference>
<reference evidence="3" key="1">
    <citation type="submission" date="2016-10" db="EMBL/GenBank/DDBJ databases">
        <title>Sequence of Gallionella enrichment culture.</title>
        <authorList>
            <person name="Poehlein A."/>
            <person name="Muehling M."/>
            <person name="Daniel R."/>
        </authorList>
    </citation>
    <scope>NUCLEOTIDE SEQUENCE</scope>
</reference>
<proteinExistence type="predicted"/>
<dbReference type="PANTHER" id="PTHR31862:SF1">
    <property type="entry name" value="UPF0261 DOMAIN PROTEIN (AFU_ORTHOLOGUE AFUA_1G10120)"/>
    <property type="match status" value="1"/>
</dbReference>